<dbReference type="Gene3D" id="2.140.10.20">
    <property type="entry name" value="C-terminal (heme d1) domain of cytochrome cd1-nitrite reductase"/>
    <property type="match status" value="1"/>
</dbReference>
<feature type="signal peptide" evidence="8">
    <location>
        <begin position="1"/>
        <end position="29"/>
    </location>
</feature>
<proteinExistence type="predicted"/>
<dbReference type="PROSITE" id="PS51007">
    <property type="entry name" value="CYTC"/>
    <property type="match status" value="2"/>
</dbReference>
<evidence type="ECO:0000256" key="3">
    <source>
        <dbReference type="ARBA" id="ARBA00022723"/>
    </source>
</evidence>
<keyword evidence="11" id="KW-1185">Reference proteome</keyword>
<dbReference type="SUPFAM" id="SSF46626">
    <property type="entry name" value="Cytochrome c"/>
    <property type="match status" value="2"/>
</dbReference>
<keyword evidence="4" id="KW-0249">Electron transport</keyword>
<evidence type="ECO:0000313" key="11">
    <source>
        <dbReference type="Proteomes" id="UP000218765"/>
    </source>
</evidence>
<evidence type="ECO:0000256" key="7">
    <source>
        <dbReference type="SAM" id="MobiDB-lite"/>
    </source>
</evidence>
<keyword evidence="5 6" id="KW-0408">Iron</keyword>
<reference evidence="10" key="1">
    <citation type="submission" date="2017-05" db="EMBL/GenBank/DDBJ databases">
        <title>Thiocyanate degradation by Thiohalobacter thiocyanaticus FOKN1.</title>
        <authorList>
            <person name="Oshiki M."/>
            <person name="Fukushima T."/>
            <person name="Kawano S."/>
            <person name="Nakagawa J."/>
        </authorList>
    </citation>
    <scope>NUCLEOTIDE SEQUENCE [LARGE SCALE GENOMIC DNA]</scope>
    <source>
        <strain evidence="10">FOKN1</strain>
    </source>
</reference>
<dbReference type="GO" id="GO:0046872">
    <property type="term" value="F:metal ion binding"/>
    <property type="evidence" value="ECO:0007669"/>
    <property type="project" value="UniProtKB-KW"/>
</dbReference>
<dbReference type="Pfam" id="PF13442">
    <property type="entry name" value="Cytochrome_CBB3"/>
    <property type="match status" value="2"/>
</dbReference>
<name>A0A1Z4VNB8_9GAMM</name>
<keyword evidence="8" id="KW-0732">Signal</keyword>
<dbReference type="PANTHER" id="PTHR37823">
    <property type="entry name" value="CYTOCHROME C-553-LIKE"/>
    <property type="match status" value="1"/>
</dbReference>
<sequence length="644" mass="70223">MMKHRQLTPRTASIPLLLGLSLSLGIAEAGRGPGPGPGGAGDDRGDPTAGEALFRHSCSGCHTFGHGDHFGPDLAERKLNDGWTSRFLTDPEWATTYTGYGRRLLQEWGYVMPDFELTQSQIDDLLAFFTAQDVLGPLEHTAPAELSEGEFSHAMNTYFDRCAGCHGLYRTGATGPDIGVTRSEWIGTDGLGALMRYGSAGGMPDFGDSGLLTEEDITLLAAYLQQPPPEPPALPMEDIQASWNLSVPVADRPTEPEHERNWENFFGVVLRDAGQIAIFDGDSHEEVARLDVGFAVHILRSSSSGRYYYAIGRDGLVSLIDLWSSEPAVVATVKGCHDARSVDGSKFTGYEEQYLIEGCYWPPQYVTFDGLTLEPLARVDLPMTSIDGDTLPENRVASIVASPFEPTWVISLKESGYVGIVDYSQPDFPLVASIATERFLHDGGWDHSGRYFMVAANASDKMVVVDVSERALAASFTTGATPHPGRGANWEDPVYGWVNATPHIGENTLAIYGADPQAHPEYAWQVVRKIELPSAGSLFVKTHPNTPWVLIDMTLSSDGSSHRQVCAYSKADAVIDRCFDVATQGRAVHFEFNQDGSEVWVSDWAQDGATVILDSQTLTEIDRIEGLTTPTGKFNVHNTAHEVY</sequence>
<dbReference type="InterPro" id="IPR011048">
    <property type="entry name" value="Haem_d1_sf"/>
</dbReference>
<evidence type="ECO:0000259" key="9">
    <source>
        <dbReference type="PROSITE" id="PS51007"/>
    </source>
</evidence>
<evidence type="ECO:0000313" key="10">
    <source>
        <dbReference type="EMBL" id="BAZ93109.1"/>
    </source>
</evidence>
<evidence type="ECO:0000256" key="1">
    <source>
        <dbReference type="ARBA" id="ARBA00022448"/>
    </source>
</evidence>
<feature type="region of interest" description="Disordered" evidence="7">
    <location>
        <begin position="28"/>
        <end position="51"/>
    </location>
</feature>
<dbReference type="Pfam" id="PF02239">
    <property type="entry name" value="Cytochrom_D1"/>
    <property type="match status" value="1"/>
</dbReference>
<dbReference type="InterPro" id="IPR036909">
    <property type="entry name" value="Cyt_c-like_dom_sf"/>
</dbReference>
<dbReference type="InterPro" id="IPR003143">
    <property type="entry name" value="Cyt_cd1_C_sf"/>
</dbReference>
<dbReference type="CDD" id="cd20779">
    <property type="entry name" value="8prop_hemeD1_NirS"/>
    <property type="match status" value="1"/>
</dbReference>
<dbReference type="GO" id="GO:0020037">
    <property type="term" value="F:heme binding"/>
    <property type="evidence" value="ECO:0007669"/>
    <property type="project" value="InterPro"/>
</dbReference>
<feature type="domain" description="Cytochrome c" evidence="9">
    <location>
        <begin position="45"/>
        <end position="133"/>
    </location>
</feature>
<feature type="domain" description="Cytochrome c" evidence="9">
    <location>
        <begin position="144"/>
        <end position="228"/>
    </location>
</feature>
<dbReference type="InterPro" id="IPR051811">
    <property type="entry name" value="Cytochrome_c550/c551-like"/>
</dbReference>
<dbReference type="KEGG" id="ttc:FOKN1_0707"/>
<dbReference type="Proteomes" id="UP000218765">
    <property type="component" value="Chromosome"/>
</dbReference>
<dbReference type="PANTHER" id="PTHR37823:SF1">
    <property type="entry name" value="CYTOCHROME C-553-LIKE"/>
    <property type="match status" value="1"/>
</dbReference>
<keyword evidence="2 6" id="KW-0349">Heme</keyword>
<protein>
    <submittedName>
        <fullName evidence="10">Nitrite reductase</fullName>
    </submittedName>
</protein>
<evidence type="ECO:0000256" key="4">
    <source>
        <dbReference type="ARBA" id="ARBA00022982"/>
    </source>
</evidence>
<feature type="compositionally biased region" description="Gly residues" evidence="7">
    <location>
        <begin position="31"/>
        <end position="40"/>
    </location>
</feature>
<dbReference type="Gene3D" id="1.10.760.10">
    <property type="entry name" value="Cytochrome c-like domain"/>
    <property type="match status" value="2"/>
</dbReference>
<dbReference type="AlphaFoldDB" id="A0A1Z4VNB8"/>
<keyword evidence="1" id="KW-0813">Transport</keyword>
<feature type="chain" id="PRO_5012351302" evidence="8">
    <location>
        <begin position="30"/>
        <end position="644"/>
    </location>
</feature>
<dbReference type="RefSeq" id="WP_172844242.1">
    <property type="nucleotide sequence ID" value="NZ_AP018052.1"/>
</dbReference>
<organism evidence="10 11">
    <name type="scientific">Thiohalobacter thiocyanaticus</name>
    <dbReference type="NCBI Taxonomy" id="585455"/>
    <lineage>
        <taxon>Bacteria</taxon>
        <taxon>Pseudomonadati</taxon>
        <taxon>Pseudomonadota</taxon>
        <taxon>Gammaproteobacteria</taxon>
        <taxon>Thiohalobacterales</taxon>
        <taxon>Thiohalobacteraceae</taxon>
        <taxon>Thiohalobacter</taxon>
    </lineage>
</organism>
<evidence type="ECO:0000256" key="5">
    <source>
        <dbReference type="ARBA" id="ARBA00023004"/>
    </source>
</evidence>
<evidence type="ECO:0000256" key="8">
    <source>
        <dbReference type="SAM" id="SignalP"/>
    </source>
</evidence>
<dbReference type="InterPro" id="IPR009056">
    <property type="entry name" value="Cyt_c-like_dom"/>
</dbReference>
<gene>
    <name evidence="10" type="ORF">FOKN1_0707</name>
</gene>
<evidence type="ECO:0000256" key="6">
    <source>
        <dbReference type="PROSITE-ProRule" id="PRU00433"/>
    </source>
</evidence>
<dbReference type="SUPFAM" id="SSF51004">
    <property type="entry name" value="C-terminal (heme d1) domain of cytochrome cd1-nitrite reductase"/>
    <property type="match status" value="1"/>
</dbReference>
<dbReference type="EMBL" id="AP018052">
    <property type="protein sequence ID" value="BAZ93109.1"/>
    <property type="molecule type" value="Genomic_DNA"/>
</dbReference>
<accession>A0A1Z4VNB8</accession>
<evidence type="ECO:0000256" key="2">
    <source>
        <dbReference type="ARBA" id="ARBA00022617"/>
    </source>
</evidence>
<dbReference type="GO" id="GO:0009055">
    <property type="term" value="F:electron transfer activity"/>
    <property type="evidence" value="ECO:0007669"/>
    <property type="project" value="InterPro"/>
</dbReference>
<keyword evidence="3 6" id="KW-0479">Metal-binding</keyword>